<keyword evidence="2" id="KW-0547">Nucleotide-binding</keyword>
<dbReference type="InterPro" id="IPR032675">
    <property type="entry name" value="LRR_dom_sf"/>
</dbReference>
<evidence type="ECO:0000259" key="5">
    <source>
        <dbReference type="Pfam" id="PF00931"/>
    </source>
</evidence>
<feature type="domain" description="Disease resistance R13L4/SHOC-2-like LRR" evidence="8">
    <location>
        <begin position="602"/>
        <end position="807"/>
    </location>
</feature>
<dbReference type="FunFam" id="3.40.50.300:FF:001091">
    <property type="entry name" value="Probable disease resistance protein At1g61300"/>
    <property type="match status" value="1"/>
</dbReference>
<evidence type="ECO:0000256" key="1">
    <source>
        <dbReference type="ARBA" id="ARBA00022737"/>
    </source>
</evidence>
<evidence type="ECO:0000259" key="8">
    <source>
        <dbReference type="Pfam" id="PF23598"/>
    </source>
</evidence>
<feature type="domain" description="Disease resistance protein winged helix" evidence="7">
    <location>
        <begin position="439"/>
        <end position="509"/>
    </location>
</feature>
<dbReference type="InterPro" id="IPR055414">
    <property type="entry name" value="LRR_R13L4/SHOC2-like"/>
</dbReference>
<dbReference type="Gene3D" id="3.40.50.300">
    <property type="entry name" value="P-loop containing nucleotide triphosphate hydrolases"/>
    <property type="match status" value="1"/>
</dbReference>
<sequence>MAEPLISLLLDRITTVLFQQVQEEVNLVGDVKKQADKLKSNLIDIQSVLEDAERKQVKERAVRVWLDKLKDVCYDMDDVLDEWSYAILTWKTGDAEENIHNQQKIRCSFLGSPCFCLNQVVRRRDIALKIKEVSEKVDEIANERARHGLQINRATDEIQRPTSTQFFDESSVCGRDDEKKIVVSKLLADSSQEAQDVDVISLVGLGGIGKTTLAQLAFNDVEVKAHFEKKIWVCVSEAFDEVRIAKAILEKLEGSTPNLVELQSLLERVSQSIKGMRFLLVLDDVWTENHEHWEQLKRSLTGCARGSRILVTTRKATVATMMRTNHQINIETLSDDACRSIFNHLAFHERGKDECERLTDIGNKITNKCRGLPLAAKVLGGLMQSKITIEEWEDVLSSELWRLDEVDKNKVEKKIFLPLLLSYYDLPSVVRRCFLYCAMFPKDYEMDKVELVKMWMAQGYLTGTGNRDMEVVGEQYFQVLATRSFFQNIIEYTREDIIFKMHDIVHDFAQYMTEKECLIVDDNNLREASVETSIERVRHLSMMLPGETSFPSSIHRAKGLRSLLIGNCGDPWLGAALPDVMKHLTCIRSLNLSRSLIEELPKEVGKLIHLRHLNLEVCRELVSLPENMCDLCNLQSLNVRGCQSLKELPLATVKLVNLRHLCIHRSGVAFMPKGIERLTCLRTLDCFIVCGGGENESKAANLRELKNLNLIGGRLEIKNLRGGIEDAAEAQLKNKKRLLCLDLYFKHNNEDGIVLPNWMMALTRLQHLELFGCGNLEVLPPLGRLPNLESLELMNVGVRRLDAGFLGIEEVENANINEGEIARVTAFPKLKTLEISCLYKLEEWDGIERRVGEEDATTTSIFIIMPQLQQLYIVACRLLRALPDYVLAAPLQMLDVLRCPNLRKRYGKEEKAANGVVIATEKKLPSILVEESSNQESGMVISDAEKRIPVVEMLKSGKVTGSISTNMANGESLITKRCPGNDVITSDSLRGQGWKYGSGFVDGIFPVLSPVAHQILNFVRKEVDPNNVWAALDTLPVTHETWDDLINVAVQLRLNKQWDPIALVGKSCFISFIV</sequence>
<dbReference type="GO" id="GO:0005524">
    <property type="term" value="F:ATP binding"/>
    <property type="evidence" value="ECO:0007669"/>
    <property type="project" value="UniProtKB-KW"/>
</dbReference>
<dbReference type="EMBL" id="CAADRP010001841">
    <property type="protein sequence ID" value="VFU54493.1"/>
    <property type="molecule type" value="Genomic_DNA"/>
</dbReference>
<organism evidence="9">
    <name type="scientific">Salix viminalis</name>
    <name type="common">Common osier</name>
    <name type="synonym">Basket willow</name>
    <dbReference type="NCBI Taxonomy" id="40686"/>
    <lineage>
        <taxon>Eukaryota</taxon>
        <taxon>Viridiplantae</taxon>
        <taxon>Streptophyta</taxon>
        <taxon>Embryophyta</taxon>
        <taxon>Tracheophyta</taxon>
        <taxon>Spermatophyta</taxon>
        <taxon>Magnoliopsida</taxon>
        <taxon>eudicotyledons</taxon>
        <taxon>Gunneridae</taxon>
        <taxon>Pentapetalae</taxon>
        <taxon>rosids</taxon>
        <taxon>fabids</taxon>
        <taxon>Malpighiales</taxon>
        <taxon>Salicaceae</taxon>
        <taxon>Saliceae</taxon>
        <taxon>Salix</taxon>
    </lineage>
</organism>
<dbReference type="Gene3D" id="1.20.5.4130">
    <property type="match status" value="1"/>
</dbReference>
<keyword evidence="1" id="KW-0677">Repeat</keyword>
<dbReference type="AlphaFoldDB" id="A0A6N2MJW4"/>
<dbReference type="SUPFAM" id="SSF52058">
    <property type="entry name" value="L domain-like"/>
    <property type="match status" value="1"/>
</dbReference>
<dbReference type="Pfam" id="PF18052">
    <property type="entry name" value="Rx_N"/>
    <property type="match status" value="1"/>
</dbReference>
<dbReference type="InterPro" id="IPR058922">
    <property type="entry name" value="WHD_DRP"/>
</dbReference>
<dbReference type="Pfam" id="PF23598">
    <property type="entry name" value="LRR_14"/>
    <property type="match status" value="1"/>
</dbReference>
<evidence type="ECO:0000256" key="2">
    <source>
        <dbReference type="ARBA" id="ARBA00022741"/>
    </source>
</evidence>
<dbReference type="GO" id="GO:0051707">
    <property type="term" value="P:response to other organism"/>
    <property type="evidence" value="ECO:0007669"/>
    <property type="project" value="UniProtKB-ARBA"/>
</dbReference>
<dbReference type="InterPro" id="IPR041118">
    <property type="entry name" value="Rx_N"/>
</dbReference>
<evidence type="ECO:0000259" key="7">
    <source>
        <dbReference type="Pfam" id="PF23559"/>
    </source>
</evidence>
<evidence type="ECO:0000256" key="3">
    <source>
        <dbReference type="ARBA" id="ARBA00022821"/>
    </source>
</evidence>
<evidence type="ECO:0000313" key="9">
    <source>
        <dbReference type="EMBL" id="VFU54493.1"/>
    </source>
</evidence>
<proteinExistence type="predicted"/>
<keyword evidence="4" id="KW-0067">ATP-binding</keyword>
<evidence type="ECO:0008006" key="10">
    <source>
        <dbReference type="Google" id="ProtNLM"/>
    </source>
</evidence>
<dbReference type="SUPFAM" id="SSF52540">
    <property type="entry name" value="P-loop containing nucleoside triphosphate hydrolases"/>
    <property type="match status" value="1"/>
</dbReference>
<dbReference type="CDD" id="cd14798">
    <property type="entry name" value="RX-CC_like"/>
    <property type="match status" value="1"/>
</dbReference>
<dbReference type="GO" id="GO:0043531">
    <property type="term" value="F:ADP binding"/>
    <property type="evidence" value="ECO:0007669"/>
    <property type="project" value="InterPro"/>
</dbReference>
<name>A0A6N2MJW4_SALVM</name>
<dbReference type="Gene3D" id="1.10.8.430">
    <property type="entry name" value="Helical domain of apoptotic protease-activating factors"/>
    <property type="match status" value="1"/>
</dbReference>
<evidence type="ECO:0000256" key="4">
    <source>
        <dbReference type="ARBA" id="ARBA00022840"/>
    </source>
</evidence>
<dbReference type="InterPro" id="IPR002182">
    <property type="entry name" value="NB-ARC"/>
</dbReference>
<dbReference type="InterPro" id="IPR042197">
    <property type="entry name" value="Apaf_helical"/>
</dbReference>
<dbReference type="InterPro" id="IPR038005">
    <property type="entry name" value="RX-like_CC"/>
</dbReference>
<dbReference type="Pfam" id="PF00931">
    <property type="entry name" value="NB-ARC"/>
    <property type="match status" value="1"/>
</dbReference>
<dbReference type="Gene3D" id="1.10.10.10">
    <property type="entry name" value="Winged helix-like DNA-binding domain superfamily/Winged helix DNA-binding domain"/>
    <property type="match status" value="1"/>
</dbReference>
<gene>
    <name evidence="9" type="ORF">SVIM_LOCUS381309</name>
</gene>
<dbReference type="Pfam" id="PF23559">
    <property type="entry name" value="WHD_DRP"/>
    <property type="match status" value="1"/>
</dbReference>
<dbReference type="GO" id="GO:0006952">
    <property type="term" value="P:defense response"/>
    <property type="evidence" value="ECO:0007669"/>
    <property type="project" value="UniProtKB-KW"/>
</dbReference>
<protein>
    <recommendedName>
        <fullName evidence="10">NB-ARC domain-containing protein</fullName>
    </recommendedName>
</protein>
<dbReference type="InterPro" id="IPR027417">
    <property type="entry name" value="P-loop_NTPase"/>
</dbReference>
<dbReference type="FunFam" id="1.10.10.10:FF:000322">
    <property type="entry name" value="Probable disease resistance protein At1g63360"/>
    <property type="match status" value="1"/>
</dbReference>
<evidence type="ECO:0000259" key="6">
    <source>
        <dbReference type="Pfam" id="PF18052"/>
    </source>
</evidence>
<dbReference type="PRINTS" id="PR00364">
    <property type="entry name" value="DISEASERSIST"/>
</dbReference>
<dbReference type="Gene3D" id="3.80.10.10">
    <property type="entry name" value="Ribonuclease Inhibitor"/>
    <property type="match status" value="2"/>
</dbReference>
<dbReference type="InterPro" id="IPR036388">
    <property type="entry name" value="WH-like_DNA-bd_sf"/>
</dbReference>
<dbReference type="PANTHER" id="PTHR36766:SF45">
    <property type="entry name" value="NB-ARC DOMAIN-CONTAINING PROTEIN"/>
    <property type="match status" value="1"/>
</dbReference>
<feature type="domain" description="NB-ARC" evidence="5">
    <location>
        <begin position="192"/>
        <end position="350"/>
    </location>
</feature>
<reference evidence="9" key="1">
    <citation type="submission" date="2019-03" db="EMBL/GenBank/DDBJ databases">
        <authorList>
            <person name="Mank J."/>
            <person name="Almeida P."/>
        </authorList>
    </citation>
    <scope>NUCLEOTIDE SEQUENCE</scope>
    <source>
        <strain evidence="9">78183</strain>
    </source>
</reference>
<feature type="domain" description="Disease resistance N-terminal" evidence="6">
    <location>
        <begin position="8"/>
        <end position="96"/>
    </location>
</feature>
<accession>A0A6N2MJW4</accession>
<dbReference type="PANTHER" id="PTHR36766">
    <property type="entry name" value="PLANT BROAD-SPECTRUM MILDEW RESISTANCE PROTEIN RPW8"/>
    <property type="match status" value="1"/>
</dbReference>
<keyword evidence="3" id="KW-0611">Plant defense</keyword>